<proteinExistence type="predicted"/>
<keyword evidence="2" id="KW-0548">Nucleotidyltransferase</keyword>
<keyword evidence="2" id="KW-0808">Transferase</keyword>
<organism evidence="2">
    <name type="scientific">bioreactor metagenome</name>
    <dbReference type="NCBI Taxonomy" id="1076179"/>
    <lineage>
        <taxon>unclassified sequences</taxon>
        <taxon>metagenomes</taxon>
        <taxon>ecological metagenomes</taxon>
    </lineage>
</organism>
<dbReference type="SUPFAM" id="SSF159283">
    <property type="entry name" value="Guanosine diphospho-D-mannose pyrophosphorylase/mannose-6-phosphate isomerase linker domain"/>
    <property type="match status" value="1"/>
</dbReference>
<dbReference type="Pfam" id="PF22640">
    <property type="entry name" value="ManC_GMP_beta-helix"/>
    <property type="match status" value="1"/>
</dbReference>
<dbReference type="EC" id="2.7.7.13" evidence="2"/>
<dbReference type="SUPFAM" id="SSF53448">
    <property type="entry name" value="Nucleotide-diphospho-sugar transferases"/>
    <property type="match status" value="1"/>
</dbReference>
<dbReference type="InterPro" id="IPR051161">
    <property type="entry name" value="Mannose-6P_isomerase_type2"/>
</dbReference>
<comment type="caution">
    <text evidence="2">The sequence shown here is derived from an EMBL/GenBank/DDBJ whole genome shotgun (WGS) entry which is preliminary data.</text>
</comment>
<evidence type="ECO:0000313" key="2">
    <source>
        <dbReference type="EMBL" id="MPN12095.1"/>
    </source>
</evidence>
<name>A0A645FCJ5_9ZZZZ</name>
<protein>
    <submittedName>
        <fullName evidence="2">Mannose-1-phosphate guanylyltransferase 1</fullName>
        <ecNumber evidence="2">2.7.7.13</ecNumber>
    </submittedName>
</protein>
<feature type="domain" description="MannoseP isomerase/GMP-like beta-helix" evidence="1">
    <location>
        <begin position="103"/>
        <end position="151"/>
    </location>
</feature>
<evidence type="ECO:0000259" key="1">
    <source>
        <dbReference type="Pfam" id="PF22640"/>
    </source>
</evidence>
<dbReference type="AlphaFoldDB" id="A0A645FCJ5"/>
<dbReference type="InterPro" id="IPR054566">
    <property type="entry name" value="ManC/GMP-like_b-helix"/>
</dbReference>
<dbReference type="InterPro" id="IPR029044">
    <property type="entry name" value="Nucleotide-diphossugar_trans"/>
</dbReference>
<dbReference type="Gene3D" id="3.90.550.10">
    <property type="entry name" value="Spore Coat Polysaccharide Biosynthesis Protein SpsA, Chain A"/>
    <property type="match status" value="1"/>
</dbReference>
<dbReference type="GO" id="GO:0009298">
    <property type="term" value="P:GDP-mannose biosynthetic process"/>
    <property type="evidence" value="ECO:0007669"/>
    <property type="project" value="TreeGrafter"/>
</dbReference>
<dbReference type="PANTHER" id="PTHR46390">
    <property type="entry name" value="MANNOSE-1-PHOSPHATE GUANYLYLTRANSFERASE"/>
    <property type="match status" value="1"/>
</dbReference>
<gene>
    <name evidence="2" type="primary">manC1_8</name>
    <name evidence="2" type="ORF">SDC9_159407</name>
</gene>
<reference evidence="2" key="1">
    <citation type="submission" date="2019-08" db="EMBL/GenBank/DDBJ databases">
        <authorList>
            <person name="Kucharzyk K."/>
            <person name="Murdoch R.W."/>
            <person name="Higgins S."/>
            <person name="Loffler F."/>
        </authorList>
    </citation>
    <scope>NUCLEOTIDE SEQUENCE</scope>
</reference>
<sequence length="151" mass="16724">MFIFKSSVIIDAFKKYLPGHFNILESIAKLGKEMRNPDNSELKNLFAGFEKISVDFGIMEKYDNTMVIPVDFGWNDIGSYPALADVFQKNDKGSVIRNANVNEVSSSGNIVIGSGTRKISLLGVTDFVVVDTNDNLLICSKLEAQNIKKLI</sequence>
<accession>A0A645FCJ5</accession>
<dbReference type="PANTHER" id="PTHR46390:SF1">
    <property type="entry name" value="MANNOSE-1-PHOSPHATE GUANYLYLTRANSFERASE"/>
    <property type="match status" value="1"/>
</dbReference>
<dbReference type="GO" id="GO:0004475">
    <property type="term" value="F:mannose-1-phosphate guanylyltransferase (GTP) activity"/>
    <property type="evidence" value="ECO:0007669"/>
    <property type="project" value="UniProtKB-EC"/>
</dbReference>
<dbReference type="EMBL" id="VSSQ01058375">
    <property type="protein sequence ID" value="MPN12095.1"/>
    <property type="molecule type" value="Genomic_DNA"/>
</dbReference>